<gene>
    <name evidence="1" type="ORF">Plil01_001249100</name>
</gene>
<organism evidence="1 2">
    <name type="scientific">Phytophthora lilii</name>
    <dbReference type="NCBI Taxonomy" id="2077276"/>
    <lineage>
        <taxon>Eukaryota</taxon>
        <taxon>Sar</taxon>
        <taxon>Stramenopiles</taxon>
        <taxon>Oomycota</taxon>
        <taxon>Peronosporomycetes</taxon>
        <taxon>Peronosporales</taxon>
        <taxon>Peronosporaceae</taxon>
        <taxon>Phytophthora</taxon>
    </lineage>
</organism>
<dbReference type="AlphaFoldDB" id="A0A9W6UA16"/>
<keyword evidence="2" id="KW-1185">Reference proteome</keyword>
<evidence type="ECO:0000313" key="1">
    <source>
        <dbReference type="EMBL" id="GMF29433.1"/>
    </source>
</evidence>
<dbReference type="Proteomes" id="UP001165083">
    <property type="component" value="Unassembled WGS sequence"/>
</dbReference>
<accession>A0A9W6UA16</accession>
<protein>
    <submittedName>
        <fullName evidence="1">Unnamed protein product</fullName>
    </submittedName>
</protein>
<dbReference type="EMBL" id="BSXW01000777">
    <property type="protein sequence ID" value="GMF29433.1"/>
    <property type="molecule type" value="Genomic_DNA"/>
</dbReference>
<dbReference type="OrthoDB" id="6375174at2759"/>
<reference evidence="1" key="1">
    <citation type="submission" date="2023-04" db="EMBL/GenBank/DDBJ databases">
        <title>Phytophthora lilii NBRC 32176.</title>
        <authorList>
            <person name="Ichikawa N."/>
            <person name="Sato H."/>
            <person name="Tonouchi N."/>
        </authorList>
    </citation>
    <scope>NUCLEOTIDE SEQUENCE</scope>
    <source>
        <strain evidence="1">NBRC 32176</strain>
    </source>
</reference>
<proteinExistence type="predicted"/>
<name>A0A9W6UA16_9STRA</name>
<comment type="caution">
    <text evidence="1">The sequence shown here is derived from an EMBL/GenBank/DDBJ whole genome shotgun (WGS) entry which is preliminary data.</text>
</comment>
<sequence>MMATLSSSSVVLAGDPARVKAVEEEDGDYEELIPPENFAMIEKGLYRSARVPEEEKLRFPQEVVAAQVHPDFGAGGLPLGQHGVQSHAWHQATAVRCSWQQGLPRCFCFGADKAKTY</sequence>
<evidence type="ECO:0000313" key="2">
    <source>
        <dbReference type="Proteomes" id="UP001165083"/>
    </source>
</evidence>